<proteinExistence type="predicted"/>
<evidence type="ECO:0000256" key="6">
    <source>
        <dbReference type="PROSITE-ProRule" id="PRU00176"/>
    </source>
</evidence>
<keyword evidence="10" id="KW-1185">Reference proteome</keyword>
<dbReference type="InterPro" id="IPR000504">
    <property type="entry name" value="RRM_dom"/>
</dbReference>
<dbReference type="GeneID" id="34609646"/>
<dbReference type="GO" id="GO:0006397">
    <property type="term" value="P:mRNA processing"/>
    <property type="evidence" value="ECO:0007669"/>
    <property type="project" value="UniProtKB-KW"/>
</dbReference>
<evidence type="ECO:0000256" key="5">
    <source>
        <dbReference type="ARBA" id="ARBA00023242"/>
    </source>
</evidence>
<evidence type="ECO:0000256" key="2">
    <source>
        <dbReference type="ARBA" id="ARBA00022664"/>
    </source>
</evidence>
<dbReference type="Gene3D" id="3.30.70.330">
    <property type="match status" value="2"/>
</dbReference>
<comment type="subcellular location">
    <subcellularLocation>
        <location evidence="1">Nucleus</location>
    </subcellularLocation>
</comment>
<dbReference type="GO" id="GO:0003723">
    <property type="term" value="F:RNA binding"/>
    <property type="evidence" value="ECO:0007669"/>
    <property type="project" value="UniProtKB-UniRule"/>
</dbReference>
<feature type="domain" description="RRM" evidence="8">
    <location>
        <begin position="145"/>
        <end position="222"/>
    </location>
</feature>
<sequence>MHCLRRSAARRLLSKPSILPRGVQITRTPSQAGAAAFPPLSSVYTHTQRYIFQRRWVSDDVSNRSEKETPALVEDQEEARVVENATESTATTSTLAEADASTVDAGVQGESEQKTTASTTPEAANEEAGEGQTNYKFSMLPEPKDTIYIGNLFYDVTSDDLRRAMEKFGVVQHASIAHDPRGISRGFGYVAFDGVEAAQRAVDEMNLQIYEGRRIIVQFARDSASERGPENPVTRTLFVANLHFGLTDRDLNELFRDVPNVIDVRVSVDRRNGQFRGFVHAEFLDKRSAQIGREILQLRTPYGRKLKIEYSRTEKGTRIRQTGQEW</sequence>
<dbReference type="Pfam" id="PF00076">
    <property type="entry name" value="RRM_1"/>
    <property type="match status" value="2"/>
</dbReference>
<dbReference type="AlphaFoldDB" id="A0A1L9SFT5"/>
<dbReference type="VEuPathDB" id="FungiDB:ASPZODRAFT_133089"/>
<keyword evidence="4" id="KW-0508">mRNA splicing</keyword>
<dbReference type="InterPro" id="IPR035979">
    <property type="entry name" value="RBD_domain_sf"/>
</dbReference>
<dbReference type="SUPFAM" id="SSF54928">
    <property type="entry name" value="RNA-binding domain, RBD"/>
    <property type="match status" value="1"/>
</dbReference>
<dbReference type="STRING" id="1073090.A0A1L9SFT5"/>
<protein>
    <recommendedName>
        <fullName evidence="8">RRM domain-containing protein</fullName>
    </recommendedName>
</protein>
<feature type="region of interest" description="Disordered" evidence="7">
    <location>
        <begin position="59"/>
        <end position="136"/>
    </location>
</feature>
<organism evidence="9 10">
    <name type="scientific">Penicilliopsis zonata CBS 506.65</name>
    <dbReference type="NCBI Taxonomy" id="1073090"/>
    <lineage>
        <taxon>Eukaryota</taxon>
        <taxon>Fungi</taxon>
        <taxon>Dikarya</taxon>
        <taxon>Ascomycota</taxon>
        <taxon>Pezizomycotina</taxon>
        <taxon>Eurotiomycetes</taxon>
        <taxon>Eurotiomycetidae</taxon>
        <taxon>Eurotiales</taxon>
        <taxon>Aspergillaceae</taxon>
        <taxon>Penicilliopsis</taxon>
    </lineage>
</organism>
<dbReference type="InterPro" id="IPR012677">
    <property type="entry name" value="Nucleotide-bd_a/b_plait_sf"/>
</dbReference>
<keyword evidence="3 6" id="KW-0694">RNA-binding</keyword>
<dbReference type="EMBL" id="KV878343">
    <property type="protein sequence ID" value="OJJ46100.1"/>
    <property type="molecule type" value="Genomic_DNA"/>
</dbReference>
<evidence type="ECO:0000256" key="7">
    <source>
        <dbReference type="SAM" id="MobiDB-lite"/>
    </source>
</evidence>
<dbReference type="InterPro" id="IPR051106">
    <property type="entry name" value="RNA-bind/splicing_reg"/>
</dbReference>
<keyword evidence="2" id="KW-0507">mRNA processing</keyword>
<gene>
    <name evidence="9" type="ORF">ASPZODRAFT_133089</name>
</gene>
<evidence type="ECO:0000313" key="9">
    <source>
        <dbReference type="EMBL" id="OJJ46100.1"/>
    </source>
</evidence>
<evidence type="ECO:0000256" key="4">
    <source>
        <dbReference type="ARBA" id="ARBA00023187"/>
    </source>
</evidence>
<keyword evidence="5" id="KW-0539">Nucleus</keyword>
<dbReference type="Proteomes" id="UP000184188">
    <property type="component" value="Unassembled WGS sequence"/>
</dbReference>
<dbReference type="SMART" id="SM00360">
    <property type="entry name" value="RRM"/>
    <property type="match status" value="2"/>
</dbReference>
<dbReference type="PROSITE" id="PS50102">
    <property type="entry name" value="RRM"/>
    <property type="match status" value="2"/>
</dbReference>
<name>A0A1L9SFT5_9EURO</name>
<feature type="compositionally biased region" description="Low complexity" evidence="7">
    <location>
        <begin position="83"/>
        <end position="102"/>
    </location>
</feature>
<accession>A0A1L9SFT5</accession>
<feature type="domain" description="RRM" evidence="8">
    <location>
        <begin position="235"/>
        <end position="313"/>
    </location>
</feature>
<feature type="compositionally biased region" description="Basic and acidic residues" evidence="7">
    <location>
        <begin position="59"/>
        <end position="69"/>
    </location>
</feature>
<dbReference type="OrthoDB" id="6730379at2759"/>
<evidence type="ECO:0000256" key="3">
    <source>
        <dbReference type="ARBA" id="ARBA00022884"/>
    </source>
</evidence>
<reference evidence="10" key="1">
    <citation type="journal article" date="2017" name="Genome Biol.">
        <title>Comparative genomics reveals high biological diversity and specific adaptations in the industrially and medically important fungal genus Aspergillus.</title>
        <authorList>
            <person name="de Vries R.P."/>
            <person name="Riley R."/>
            <person name="Wiebenga A."/>
            <person name="Aguilar-Osorio G."/>
            <person name="Amillis S."/>
            <person name="Uchima C.A."/>
            <person name="Anderluh G."/>
            <person name="Asadollahi M."/>
            <person name="Askin M."/>
            <person name="Barry K."/>
            <person name="Battaglia E."/>
            <person name="Bayram O."/>
            <person name="Benocci T."/>
            <person name="Braus-Stromeyer S.A."/>
            <person name="Caldana C."/>
            <person name="Canovas D."/>
            <person name="Cerqueira G.C."/>
            <person name="Chen F."/>
            <person name="Chen W."/>
            <person name="Choi C."/>
            <person name="Clum A."/>
            <person name="Dos Santos R.A."/>
            <person name="Damasio A.R."/>
            <person name="Diallinas G."/>
            <person name="Emri T."/>
            <person name="Fekete E."/>
            <person name="Flipphi M."/>
            <person name="Freyberg S."/>
            <person name="Gallo A."/>
            <person name="Gournas C."/>
            <person name="Habgood R."/>
            <person name="Hainaut M."/>
            <person name="Harispe M.L."/>
            <person name="Henrissat B."/>
            <person name="Hilden K.S."/>
            <person name="Hope R."/>
            <person name="Hossain A."/>
            <person name="Karabika E."/>
            <person name="Karaffa L."/>
            <person name="Karanyi Z."/>
            <person name="Krasevec N."/>
            <person name="Kuo A."/>
            <person name="Kusch H."/>
            <person name="LaButti K."/>
            <person name="Lagendijk E.L."/>
            <person name="Lapidus A."/>
            <person name="Levasseur A."/>
            <person name="Lindquist E."/>
            <person name="Lipzen A."/>
            <person name="Logrieco A.F."/>
            <person name="MacCabe A."/>
            <person name="Maekelae M.R."/>
            <person name="Malavazi I."/>
            <person name="Melin P."/>
            <person name="Meyer V."/>
            <person name="Mielnichuk N."/>
            <person name="Miskei M."/>
            <person name="Molnar A.P."/>
            <person name="Mule G."/>
            <person name="Ngan C.Y."/>
            <person name="Orejas M."/>
            <person name="Orosz E."/>
            <person name="Ouedraogo J.P."/>
            <person name="Overkamp K.M."/>
            <person name="Park H.-S."/>
            <person name="Perrone G."/>
            <person name="Piumi F."/>
            <person name="Punt P.J."/>
            <person name="Ram A.F."/>
            <person name="Ramon A."/>
            <person name="Rauscher S."/>
            <person name="Record E."/>
            <person name="Riano-Pachon D.M."/>
            <person name="Robert V."/>
            <person name="Roehrig J."/>
            <person name="Ruller R."/>
            <person name="Salamov A."/>
            <person name="Salih N.S."/>
            <person name="Samson R.A."/>
            <person name="Sandor E."/>
            <person name="Sanguinetti M."/>
            <person name="Schuetze T."/>
            <person name="Sepcic K."/>
            <person name="Shelest E."/>
            <person name="Sherlock G."/>
            <person name="Sophianopoulou V."/>
            <person name="Squina F.M."/>
            <person name="Sun H."/>
            <person name="Susca A."/>
            <person name="Todd R.B."/>
            <person name="Tsang A."/>
            <person name="Unkles S.E."/>
            <person name="van de Wiele N."/>
            <person name="van Rossen-Uffink D."/>
            <person name="Oliveira J.V."/>
            <person name="Vesth T.C."/>
            <person name="Visser J."/>
            <person name="Yu J.-H."/>
            <person name="Zhou M."/>
            <person name="Andersen M.R."/>
            <person name="Archer D.B."/>
            <person name="Baker S.E."/>
            <person name="Benoit I."/>
            <person name="Brakhage A.A."/>
            <person name="Braus G.H."/>
            <person name="Fischer R."/>
            <person name="Frisvad J.C."/>
            <person name="Goldman G.H."/>
            <person name="Houbraken J."/>
            <person name="Oakley B."/>
            <person name="Pocsi I."/>
            <person name="Scazzocchio C."/>
            <person name="Seiboth B."/>
            <person name="vanKuyk P.A."/>
            <person name="Wortman J."/>
            <person name="Dyer P.S."/>
            <person name="Grigoriev I.V."/>
        </authorList>
    </citation>
    <scope>NUCLEOTIDE SEQUENCE [LARGE SCALE GENOMIC DNA]</scope>
    <source>
        <strain evidence="10">CBS 506.65</strain>
    </source>
</reference>
<evidence type="ECO:0000313" key="10">
    <source>
        <dbReference type="Proteomes" id="UP000184188"/>
    </source>
</evidence>
<dbReference type="RefSeq" id="XP_022580610.1">
    <property type="nucleotide sequence ID" value="XM_022723181.1"/>
</dbReference>
<dbReference type="PANTHER" id="PTHR48028:SF4">
    <property type="entry name" value="SC35-LIKE SPLICING FACTOR"/>
    <property type="match status" value="1"/>
</dbReference>
<dbReference type="GO" id="GO:0005634">
    <property type="term" value="C:nucleus"/>
    <property type="evidence" value="ECO:0007669"/>
    <property type="project" value="UniProtKB-SubCell"/>
</dbReference>
<dbReference type="CDD" id="cd00590">
    <property type="entry name" value="RRM_SF"/>
    <property type="match status" value="1"/>
</dbReference>
<evidence type="ECO:0000256" key="1">
    <source>
        <dbReference type="ARBA" id="ARBA00004123"/>
    </source>
</evidence>
<dbReference type="PANTHER" id="PTHR48028">
    <property type="entry name" value="GLYCINE-RICH RNA-BINDING PROTEIN RZ1A"/>
    <property type="match status" value="1"/>
</dbReference>
<dbReference type="GO" id="GO:0008380">
    <property type="term" value="P:RNA splicing"/>
    <property type="evidence" value="ECO:0007669"/>
    <property type="project" value="UniProtKB-KW"/>
</dbReference>
<evidence type="ECO:0000259" key="8">
    <source>
        <dbReference type="PROSITE" id="PS50102"/>
    </source>
</evidence>